<accession>A0A318HA27</accession>
<name>A0A318HA27_9MYCO</name>
<protein>
    <submittedName>
        <fullName evidence="1">Uncharacterized protein</fullName>
    </submittedName>
</protein>
<keyword evidence="2" id="KW-1185">Reference proteome</keyword>
<dbReference type="AlphaFoldDB" id="A0A318HA27"/>
<organism evidence="1 2">
    <name type="scientific">Mycolicibacterium moriokaense</name>
    <dbReference type="NCBI Taxonomy" id="39691"/>
    <lineage>
        <taxon>Bacteria</taxon>
        <taxon>Bacillati</taxon>
        <taxon>Actinomycetota</taxon>
        <taxon>Actinomycetes</taxon>
        <taxon>Mycobacteriales</taxon>
        <taxon>Mycobacteriaceae</taxon>
        <taxon>Mycolicibacterium</taxon>
    </lineage>
</organism>
<proteinExistence type="predicted"/>
<dbReference type="EMBL" id="QJJU01000020">
    <property type="protein sequence ID" value="PXX04279.1"/>
    <property type="molecule type" value="Genomic_DNA"/>
</dbReference>
<reference evidence="2" key="1">
    <citation type="submission" date="2018-05" db="EMBL/GenBank/DDBJ databases">
        <authorList>
            <person name="Deangelis K."/>
            <person name="Huntemann M."/>
            <person name="Clum A."/>
            <person name="Pillay M."/>
            <person name="Palaniappan K."/>
            <person name="Varghese N."/>
            <person name="Mikhailova N."/>
            <person name="Stamatis D."/>
            <person name="Reddy T."/>
            <person name="Daum C."/>
            <person name="Shapiro N."/>
            <person name="Ivanova N."/>
            <person name="Kyrpides N."/>
            <person name="Woyke T."/>
        </authorList>
    </citation>
    <scope>NUCLEOTIDE SEQUENCE [LARGE SCALE GENOMIC DNA]</scope>
    <source>
        <strain evidence="2">GAS496</strain>
    </source>
</reference>
<evidence type="ECO:0000313" key="1">
    <source>
        <dbReference type="EMBL" id="PXX04279.1"/>
    </source>
</evidence>
<reference evidence="1 2" key="2">
    <citation type="submission" date="2018-06" db="EMBL/GenBank/DDBJ databases">
        <title>Sequencing of bacterial isolates from soil warming experiment in Harvard Forest, Massachusetts, USA.</title>
        <authorList>
            <person name="Deangelis K.PhD."/>
        </authorList>
    </citation>
    <scope>NUCLEOTIDE SEQUENCE [LARGE SCALE GENOMIC DNA]</scope>
    <source>
        <strain evidence="1 2">GAS496</strain>
    </source>
</reference>
<comment type="caution">
    <text evidence="1">The sequence shown here is derived from an EMBL/GenBank/DDBJ whole genome shotgun (WGS) entry which is preliminary data.</text>
</comment>
<gene>
    <name evidence="1" type="ORF">C8E89_12017</name>
</gene>
<evidence type="ECO:0000313" key="2">
    <source>
        <dbReference type="Proteomes" id="UP000247781"/>
    </source>
</evidence>
<dbReference type="RefSeq" id="WP_110318681.1">
    <property type="nucleotide sequence ID" value="NZ_QJJU01000020.1"/>
</dbReference>
<sequence>MAKTRFRITFTDGQTREYEDPIIFDFPGTALKVFNGRERTGVGTVYYSPAEWKTLELIK</sequence>
<dbReference type="Proteomes" id="UP000247781">
    <property type="component" value="Unassembled WGS sequence"/>
</dbReference>